<dbReference type="EMBL" id="CP032550">
    <property type="protein sequence ID" value="QGU26689.1"/>
    <property type="molecule type" value="Genomic_DNA"/>
</dbReference>
<accession>A0A6I6DYE0</accession>
<dbReference type="Gene3D" id="1.10.101.10">
    <property type="entry name" value="PGBD-like superfamily/PGBD"/>
    <property type="match status" value="1"/>
</dbReference>
<name>A0A6I6DYE0_9MICO</name>
<dbReference type="AlphaFoldDB" id="A0A6I6DYE0"/>
<dbReference type="Proteomes" id="UP000422989">
    <property type="component" value="Chromosome"/>
</dbReference>
<dbReference type="OrthoDB" id="292596at2"/>
<evidence type="ECO:0000313" key="1">
    <source>
        <dbReference type="EMBL" id="QGU26689.1"/>
    </source>
</evidence>
<reference evidence="1 2" key="1">
    <citation type="submission" date="2018-09" db="EMBL/GenBank/DDBJ databases">
        <title>Whole genome sequencing of Microbacterium oryzae strain MB-10T.</title>
        <authorList>
            <person name="Das S.K."/>
        </authorList>
    </citation>
    <scope>NUCLEOTIDE SEQUENCE [LARGE SCALE GENOMIC DNA]</scope>
    <source>
        <strain evidence="1 2">MB-10</strain>
    </source>
</reference>
<gene>
    <name evidence="1" type="ORF">D7D94_02665</name>
</gene>
<protein>
    <submittedName>
        <fullName evidence="1">Peptidoglycan-binding protein</fullName>
    </submittedName>
</protein>
<dbReference type="InterPro" id="IPR036366">
    <property type="entry name" value="PGBDSf"/>
</dbReference>
<sequence length="273" mass="28999">MGLASRLFTDPPDTRLDACLVDDAAHIFQGADGSHVACIQIALSLLSDGQMFLVIDGKFGAATAQAVFDFKDARGILAPGEVTPNRIVGKRTIQALDEEMEVFENQSSAMDEFVSSTVLGAPHDHSLCPTSGFSAPGSGGRVNHFGTPVNPLPGRRINISGEHETDYLGFEDFTTGAVLGPPRPLTSTIADHSVANICLRDSPFSMNGSADAARDEIVRIAAPGCRFTFCGDVPQFRPQLLSLGTVHQHMVLPDPRFTNPATATAEVLVITIP</sequence>
<organism evidence="1 2">
    <name type="scientific">Microbacterium oryzae</name>
    <dbReference type="NCBI Taxonomy" id="743009"/>
    <lineage>
        <taxon>Bacteria</taxon>
        <taxon>Bacillati</taxon>
        <taxon>Actinomycetota</taxon>
        <taxon>Actinomycetes</taxon>
        <taxon>Micrococcales</taxon>
        <taxon>Microbacteriaceae</taxon>
        <taxon>Microbacterium</taxon>
    </lineage>
</organism>
<dbReference type="SUPFAM" id="SSF47090">
    <property type="entry name" value="PGBD-like"/>
    <property type="match status" value="1"/>
</dbReference>
<keyword evidence="2" id="KW-1185">Reference proteome</keyword>
<evidence type="ECO:0000313" key="2">
    <source>
        <dbReference type="Proteomes" id="UP000422989"/>
    </source>
</evidence>
<proteinExistence type="predicted"/>
<dbReference type="InterPro" id="IPR036365">
    <property type="entry name" value="PGBD-like_sf"/>
</dbReference>
<dbReference type="RefSeq" id="WP_156241091.1">
    <property type="nucleotide sequence ID" value="NZ_BAAAZL010000002.1"/>
</dbReference>
<dbReference type="KEGG" id="moj:D7D94_02665"/>